<dbReference type="PANTHER" id="PTHR30469:SF12">
    <property type="entry name" value="MULTIDRUG RESISTANCE PROTEIN MDTA"/>
    <property type="match status" value="1"/>
</dbReference>
<proteinExistence type="inferred from homology"/>
<dbReference type="EMBL" id="SHNO01000001">
    <property type="protein sequence ID" value="MCX2977846.1"/>
    <property type="molecule type" value="Genomic_DNA"/>
</dbReference>
<name>A0ABT3T6E7_9GAMM</name>
<accession>A0ABT3T6E7</accession>
<dbReference type="Proteomes" id="UP001143304">
    <property type="component" value="Unassembled WGS sequence"/>
</dbReference>
<dbReference type="Gene3D" id="2.40.50.100">
    <property type="match status" value="1"/>
</dbReference>
<evidence type="ECO:0000313" key="4">
    <source>
        <dbReference type="Proteomes" id="UP001143304"/>
    </source>
</evidence>
<evidence type="ECO:0000313" key="3">
    <source>
        <dbReference type="EMBL" id="MCX2977846.1"/>
    </source>
</evidence>
<evidence type="ECO:0000256" key="1">
    <source>
        <dbReference type="ARBA" id="ARBA00009477"/>
    </source>
</evidence>
<dbReference type="SUPFAM" id="SSF111369">
    <property type="entry name" value="HlyD-like secretion proteins"/>
    <property type="match status" value="1"/>
</dbReference>
<dbReference type="PANTHER" id="PTHR30469">
    <property type="entry name" value="MULTIDRUG RESISTANCE PROTEIN MDTA"/>
    <property type="match status" value="1"/>
</dbReference>
<feature type="domain" description="Multidrug resistance protein MdtA-like barrel-sandwich hybrid" evidence="2">
    <location>
        <begin position="71"/>
        <end position="214"/>
    </location>
</feature>
<protein>
    <submittedName>
        <fullName evidence="3">Efflux RND transporter periplasmic adaptor subunit</fullName>
    </submittedName>
</protein>
<dbReference type="NCBIfam" id="TIGR01730">
    <property type="entry name" value="RND_mfp"/>
    <property type="match status" value="1"/>
</dbReference>
<gene>
    <name evidence="3" type="ORF">EYC82_10825</name>
</gene>
<dbReference type="InterPro" id="IPR006143">
    <property type="entry name" value="RND_pump_MFP"/>
</dbReference>
<reference evidence="3" key="1">
    <citation type="submission" date="2019-02" db="EMBL/GenBank/DDBJ databases">
        <authorList>
            <person name="Li S.-H."/>
        </authorList>
    </citation>
    <scope>NUCLEOTIDE SEQUENCE</scope>
    <source>
        <strain evidence="3">IMCC11814</strain>
    </source>
</reference>
<sequence>MALKTSGRGAAAALVMVVGAGVSYGLLVGKSQPEPSVPKDTASPMVSVMVVNPKVHALSVETQGTVRPLREINLVSQVGGRVEQVSPRFAEGGFFAAGEALVKVEDIDYQFVIARAESQVAEAQQRVAEEKGRALQAGREWRDLGSEQGNSLFLRKPQVAAAEALLKASEADLEAARLDLSRTAISAPFNGRISEKYVDIGQFVSPGTAIAMVYDTDVVQVRLPLTDRQVALLDLPLSYDNQTVGEMSQAAVVLRSRFAGQDWEWQGRVVRTDASIDVDSRVVYAVAEVDKPFARTQGSQRPPLSPGMFVHATISGRPLANVTQLPRNALRSGAWVMVVDDQQVARTREVVALQSDTEHAWVQGLSSGDRVMVSEPRNILAGTKVTVKIAELASGAL</sequence>
<keyword evidence="4" id="KW-1185">Reference proteome</keyword>
<comment type="caution">
    <text evidence="3">The sequence shown here is derived from an EMBL/GenBank/DDBJ whole genome shotgun (WGS) entry which is preliminary data.</text>
</comment>
<comment type="similarity">
    <text evidence="1">Belongs to the membrane fusion protein (MFP) (TC 8.A.1) family.</text>
</comment>
<dbReference type="Pfam" id="PF25917">
    <property type="entry name" value="BSH_RND"/>
    <property type="match status" value="1"/>
</dbReference>
<dbReference type="InterPro" id="IPR058625">
    <property type="entry name" value="MdtA-like_BSH"/>
</dbReference>
<evidence type="ECO:0000259" key="2">
    <source>
        <dbReference type="Pfam" id="PF25917"/>
    </source>
</evidence>
<dbReference type="Gene3D" id="1.10.287.470">
    <property type="entry name" value="Helix hairpin bin"/>
    <property type="match status" value="1"/>
</dbReference>
<dbReference type="Gene3D" id="2.40.30.170">
    <property type="match status" value="1"/>
</dbReference>
<dbReference type="Gene3D" id="2.40.420.20">
    <property type="match status" value="1"/>
</dbReference>
<organism evidence="3 4">
    <name type="scientific">Candidatus Marimicrobium litorale</name>
    <dbReference type="NCBI Taxonomy" id="2518991"/>
    <lineage>
        <taxon>Bacteria</taxon>
        <taxon>Pseudomonadati</taxon>
        <taxon>Pseudomonadota</taxon>
        <taxon>Gammaproteobacteria</taxon>
        <taxon>Cellvibrionales</taxon>
        <taxon>Halieaceae</taxon>
        <taxon>Marimicrobium</taxon>
    </lineage>
</organism>
<dbReference type="RefSeq" id="WP_279249554.1">
    <property type="nucleotide sequence ID" value="NZ_SHNO01000001.1"/>
</dbReference>